<dbReference type="EMBL" id="JAKOGI010002234">
    <property type="protein sequence ID" value="KAJ8422515.1"/>
    <property type="molecule type" value="Genomic_DNA"/>
</dbReference>
<comment type="caution">
    <text evidence="2">The sequence shown here is derived from an EMBL/GenBank/DDBJ whole genome shotgun (WGS) entry which is preliminary data.</text>
</comment>
<dbReference type="AlphaFoldDB" id="A0A9Q1GL00"/>
<feature type="compositionally biased region" description="Polar residues" evidence="1">
    <location>
        <begin position="24"/>
        <end position="34"/>
    </location>
</feature>
<protein>
    <submittedName>
        <fullName evidence="2">Uncharacterized protein</fullName>
    </submittedName>
</protein>
<evidence type="ECO:0000313" key="2">
    <source>
        <dbReference type="EMBL" id="KAJ8422515.1"/>
    </source>
</evidence>
<proteinExistence type="predicted"/>
<reference evidence="2" key="1">
    <citation type="submission" date="2022-04" db="EMBL/GenBank/DDBJ databases">
        <title>Carnegiea gigantea Genome sequencing and assembly v2.</title>
        <authorList>
            <person name="Copetti D."/>
            <person name="Sanderson M.J."/>
            <person name="Burquez A."/>
            <person name="Wojciechowski M.F."/>
        </authorList>
    </citation>
    <scope>NUCLEOTIDE SEQUENCE</scope>
    <source>
        <strain evidence="2">SGP5-SGP5p</strain>
        <tissue evidence="2">Aerial part</tissue>
    </source>
</reference>
<evidence type="ECO:0000256" key="1">
    <source>
        <dbReference type="SAM" id="MobiDB-lite"/>
    </source>
</evidence>
<gene>
    <name evidence="2" type="ORF">Cgig2_028272</name>
</gene>
<accession>A0A9Q1GL00</accession>
<sequence length="371" mass="42847">METQPPWAPIRLGWRYGDLHYNRPTPQRSPSTGSPRGPASPGVREKTRVAPPDPAYTLTAQLWPQRLDRQSFHSPAEYEHHLASHIGWHPHSRSEKASPWLTLHREMRSTLRVFLKNKEARGHEEKIVFKIRQIGEPKGGSTYRPVNVVLEVPRNRPFFGSQFAERVPDRLAIVPFRNVSPTVTQCIKGEYFNFFLIAVMKPLKLYQPFFPASLGAFCTVRTNPNARAVQANFLNSYVVLIENLQNHFVKRKPQVIRQGYPVDRDASRRRPIHSGIRVGEYEFIARRYGFQLHSGFGLGKLAFLNIRHTRNNNINFPGINNFLLNTKDARGEGRLGTRPRGRSGLINGHRIRNLFRFPKLILWRERPLPDH</sequence>
<name>A0A9Q1GL00_9CARY</name>
<feature type="region of interest" description="Disordered" evidence="1">
    <location>
        <begin position="19"/>
        <end position="52"/>
    </location>
</feature>
<dbReference type="Proteomes" id="UP001153076">
    <property type="component" value="Unassembled WGS sequence"/>
</dbReference>
<keyword evidence="3" id="KW-1185">Reference proteome</keyword>
<evidence type="ECO:0000313" key="3">
    <source>
        <dbReference type="Proteomes" id="UP001153076"/>
    </source>
</evidence>
<organism evidence="2 3">
    <name type="scientific">Carnegiea gigantea</name>
    <dbReference type="NCBI Taxonomy" id="171969"/>
    <lineage>
        <taxon>Eukaryota</taxon>
        <taxon>Viridiplantae</taxon>
        <taxon>Streptophyta</taxon>
        <taxon>Embryophyta</taxon>
        <taxon>Tracheophyta</taxon>
        <taxon>Spermatophyta</taxon>
        <taxon>Magnoliopsida</taxon>
        <taxon>eudicotyledons</taxon>
        <taxon>Gunneridae</taxon>
        <taxon>Pentapetalae</taxon>
        <taxon>Caryophyllales</taxon>
        <taxon>Cactineae</taxon>
        <taxon>Cactaceae</taxon>
        <taxon>Cactoideae</taxon>
        <taxon>Echinocereeae</taxon>
        <taxon>Carnegiea</taxon>
    </lineage>
</organism>